<dbReference type="KEGG" id="thb:N186_07980"/>
<dbReference type="eggNOG" id="arCOG03706">
    <property type="taxonomic scope" value="Archaea"/>
</dbReference>
<dbReference type="EMBL" id="CP006646">
    <property type="protein sequence ID" value="AGT35934.1"/>
    <property type="molecule type" value="Genomic_DNA"/>
</dbReference>
<sequence>MSSACYLDANIIIALLFPTDAHHKNSLERVYHLNMQGTRLVTSTYALVEVTRNTLHTLSQLEQGKYIFAEPLPQYIRLLQNLNPNQRCEALLNYIISYIKNGFHIEVIEQEYLYEIETTNNTKIAKLFHEAIKLSWINIRTKDLLHIAIANLLKTHGVKCIITADKTDFEPIKQTLEKDLDLEVEILTTQQS</sequence>
<dbReference type="Proteomes" id="UP000015543">
    <property type="component" value="Chromosome"/>
</dbReference>
<gene>
    <name evidence="1" type="ORF">N186_07980</name>
</gene>
<evidence type="ECO:0000313" key="1">
    <source>
        <dbReference type="EMBL" id="AGT35934.1"/>
    </source>
</evidence>
<reference evidence="1 2" key="1">
    <citation type="journal article" date="2013" name="Genome Announc.">
        <title>Complete Genomic Sequence of 'Thermofilum adornatus' Strain 1910bT, a Hyperthermophilic Anaerobic Organotrophic Crenarchaeon.</title>
        <authorList>
            <person name="Dominova I.N."/>
            <person name="Kublanov I.V."/>
            <person name="Podosokorskaya O.A."/>
            <person name="Derbikova K.S."/>
            <person name="Patrushev M.V."/>
            <person name="Toshchakov S.V."/>
        </authorList>
    </citation>
    <scope>NUCLEOTIDE SEQUENCE [LARGE SCALE GENOMIC DNA]</scope>
    <source>
        <strain evidence="2">1910b</strain>
    </source>
</reference>
<dbReference type="Gene3D" id="3.40.50.1010">
    <property type="entry name" value="5'-nuclease"/>
    <property type="match status" value="1"/>
</dbReference>
<accession>S5ZX84</accession>
<dbReference type="SUPFAM" id="SSF88723">
    <property type="entry name" value="PIN domain-like"/>
    <property type="match status" value="1"/>
</dbReference>
<dbReference type="HOGENOM" id="CLU_1412433_0_0_2"/>
<dbReference type="AlphaFoldDB" id="S5ZX84"/>
<organism evidence="1 2">
    <name type="scientific">Thermofilum adornatum</name>
    <dbReference type="NCBI Taxonomy" id="1365176"/>
    <lineage>
        <taxon>Archaea</taxon>
        <taxon>Thermoproteota</taxon>
        <taxon>Thermoprotei</taxon>
        <taxon>Thermofilales</taxon>
        <taxon>Thermofilaceae</taxon>
        <taxon>Thermofilum</taxon>
    </lineage>
</organism>
<protein>
    <submittedName>
        <fullName evidence="1">Uncharacterized protein</fullName>
    </submittedName>
</protein>
<evidence type="ECO:0000313" key="2">
    <source>
        <dbReference type="Proteomes" id="UP000015543"/>
    </source>
</evidence>
<dbReference type="InterPro" id="IPR029060">
    <property type="entry name" value="PIN-like_dom_sf"/>
</dbReference>
<proteinExistence type="predicted"/>
<dbReference type="PATRIC" id="fig|1365176.7.peg.1577"/>
<keyword evidence="2" id="KW-1185">Reference proteome</keyword>
<name>S5ZX84_9CREN</name>